<evidence type="ECO:0000256" key="1">
    <source>
        <dbReference type="ARBA" id="ARBA00002879"/>
    </source>
</evidence>
<organism evidence="12 13">
    <name type="scientific">Sphaeramia orbicularis</name>
    <name type="common">orbiculate cardinalfish</name>
    <dbReference type="NCBI Taxonomy" id="375764"/>
    <lineage>
        <taxon>Eukaryota</taxon>
        <taxon>Metazoa</taxon>
        <taxon>Chordata</taxon>
        <taxon>Craniata</taxon>
        <taxon>Vertebrata</taxon>
        <taxon>Euteleostomi</taxon>
        <taxon>Actinopterygii</taxon>
        <taxon>Neopterygii</taxon>
        <taxon>Teleostei</taxon>
        <taxon>Neoteleostei</taxon>
        <taxon>Acanthomorphata</taxon>
        <taxon>Gobiaria</taxon>
        <taxon>Kurtiformes</taxon>
        <taxon>Apogonoidei</taxon>
        <taxon>Apogonidae</taxon>
        <taxon>Apogoninae</taxon>
        <taxon>Sphaeramia</taxon>
    </lineage>
</organism>
<proteinExistence type="inferred from homology"/>
<reference evidence="12" key="2">
    <citation type="submission" date="2025-08" db="UniProtKB">
        <authorList>
            <consortium name="Ensembl"/>
        </authorList>
    </citation>
    <scope>IDENTIFICATION</scope>
</reference>
<evidence type="ECO:0000256" key="8">
    <source>
        <dbReference type="ARBA" id="ARBA00023128"/>
    </source>
</evidence>
<reference evidence="12" key="3">
    <citation type="submission" date="2025-09" db="UniProtKB">
        <authorList>
            <consortium name="Ensembl"/>
        </authorList>
    </citation>
    <scope>IDENTIFICATION</scope>
</reference>
<dbReference type="InterPro" id="IPR027896">
    <property type="entry name" value="UQCC3"/>
</dbReference>
<evidence type="ECO:0000256" key="5">
    <source>
        <dbReference type="ARBA" id="ARBA00022692"/>
    </source>
</evidence>
<dbReference type="Pfam" id="PF15141">
    <property type="entry name" value="UQCC3"/>
    <property type="match status" value="1"/>
</dbReference>
<name>A0A672ZK58_9TELE</name>
<feature type="transmembrane region" description="Helical" evidence="11">
    <location>
        <begin position="6"/>
        <end position="27"/>
    </location>
</feature>
<keyword evidence="5 11" id="KW-0812">Transmembrane</keyword>
<keyword evidence="10" id="KW-0066">ATP synthesis</keyword>
<gene>
    <name evidence="12" type="primary">LOC115426487</name>
</gene>
<comment type="subcellular location">
    <subcellularLocation>
        <location evidence="2">Mitochondrion inner membrane</location>
        <topology evidence="2">Single-pass membrane protein</topology>
    </subcellularLocation>
</comment>
<keyword evidence="6" id="KW-0999">Mitochondrion inner membrane</keyword>
<dbReference type="PANTHER" id="PTHR36465:SF1">
    <property type="entry name" value="UBIQUINOL-CYTOCHROME-C REDUCTASE COMPLEX ASSEMBLY FACTOR 3"/>
    <property type="match status" value="1"/>
</dbReference>
<evidence type="ECO:0000256" key="2">
    <source>
        <dbReference type="ARBA" id="ARBA00004434"/>
    </source>
</evidence>
<dbReference type="GO" id="GO:0006754">
    <property type="term" value="P:ATP biosynthetic process"/>
    <property type="evidence" value="ECO:0007669"/>
    <property type="project" value="UniProtKB-KW"/>
</dbReference>
<dbReference type="Ensembl" id="ENSSORT00005017375.1">
    <property type="protein sequence ID" value="ENSSORP00005016862.1"/>
    <property type="gene ID" value="ENSSORG00005008517.1"/>
</dbReference>
<keyword evidence="13" id="KW-1185">Reference proteome</keyword>
<protein>
    <recommendedName>
        <fullName evidence="4">Ubiquinol-cytochrome-c reductase complex assembly factor 3</fullName>
    </recommendedName>
</protein>
<keyword evidence="9 11" id="KW-0472">Membrane</keyword>
<dbReference type="GO" id="GO:0034551">
    <property type="term" value="P:mitochondrial respiratory chain complex III assembly"/>
    <property type="evidence" value="ECO:0007669"/>
    <property type="project" value="InterPro"/>
</dbReference>
<dbReference type="InParanoid" id="A0A672ZK58"/>
<evidence type="ECO:0000256" key="4">
    <source>
        <dbReference type="ARBA" id="ARBA00016475"/>
    </source>
</evidence>
<sequence>MSGMRNILTTTFMVTAVGVGYGMWAVISPGEDRRKDLLKGLPESQPARMEEARKRNALVMQVLKEASETSENIARGIDKPMK</sequence>
<evidence type="ECO:0000256" key="3">
    <source>
        <dbReference type="ARBA" id="ARBA00006970"/>
    </source>
</evidence>
<dbReference type="AlphaFoldDB" id="A0A672ZK58"/>
<dbReference type="CTD" id="790955"/>
<evidence type="ECO:0000313" key="13">
    <source>
        <dbReference type="Proteomes" id="UP000472271"/>
    </source>
</evidence>
<keyword evidence="8" id="KW-0496">Mitochondrion</keyword>
<comment type="function">
    <text evidence="1">Required for the assembly of the ubiquinol-cytochrome c reductase complex (mitochondrial respiratory chain complex III or cytochrome b-c1 complex), mediating cytochrome b recruitment and probably stabilization within the complex. Thereby, plays an important role in ATP production by mitochondria. Cardiolipin-binding protein, it may also control the cardiolipin composition of mitochondria membranes and their morphology.</text>
</comment>
<evidence type="ECO:0000256" key="9">
    <source>
        <dbReference type="ARBA" id="ARBA00023136"/>
    </source>
</evidence>
<evidence type="ECO:0000256" key="10">
    <source>
        <dbReference type="ARBA" id="ARBA00023310"/>
    </source>
</evidence>
<evidence type="ECO:0000256" key="7">
    <source>
        <dbReference type="ARBA" id="ARBA00022989"/>
    </source>
</evidence>
<dbReference type="GO" id="GO:0005743">
    <property type="term" value="C:mitochondrial inner membrane"/>
    <property type="evidence" value="ECO:0007669"/>
    <property type="project" value="UniProtKB-SubCell"/>
</dbReference>
<dbReference type="RefSeq" id="XP_030000490.1">
    <property type="nucleotide sequence ID" value="XM_030144630.1"/>
</dbReference>
<evidence type="ECO:0000256" key="6">
    <source>
        <dbReference type="ARBA" id="ARBA00022792"/>
    </source>
</evidence>
<keyword evidence="7 11" id="KW-1133">Transmembrane helix</keyword>
<reference evidence="12" key="1">
    <citation type="submission" date="2019-06" db="EMBL/GenBank/DDBJ databases">
        <authorList>
            <consortium name="Wellcome Sanger Institute Data Sharing"/>
        </authorList>
    </citation>
    <scope>NUCLEOTIDE SEQUENCE [LARGE SCALE GENOMIC DNA]</scope>
</reference>
<dbReference type="GeneID" id="115426487"/>
<dbReference type="FunCoup" id="A0A672ZK58">
    <property type="interactions" value="434"/>
</dbReference>
<dbReference type="PANTHER" id="PTHR36465">
    <property type="entry name" value="UBIQUINOL-CYTOCHROME-C REDUCTASE COMPLEX ASSEMBLY FACTOR 3"/>
    <property type="match status" value="1"/>
</dbReference>
<evidence type="ECO:0000256" key="11">
    <source>
        <dbReference type="SAM" id="Phobius"/>
    </source>
</evidence>
<evidence type="ECO:0000313" key="12">
    <source>
        <dbReference type="Ensembl" id="ENSSORP00005016862.1"/>
    </source>
</evidence>
<accession>A0A672ZK58</accession>
<comment type="similarity">
    <text evidence="3">Belongs to the UQCC3 family.</text>
</comment>
<dbReference type="Proteomes" id="UP000472271">
    <property type="component" value="Chromosome 9"/>
</dbReference>
<dbReference type="OrthoDB" id="9884264at2759"/>